<dbReference type="EMBL" id="NKXS01000431">
    <property type="protein sequence ID" value="PIN24295.1"/>
    <property type="molecule type" value="Genomic_DNA"/>
</dbReference>
<dbReference type="OrthoDB" id="766405at2759"/>
<feature type="region of interest" description="Disordered" evidence="1">
    <location>
        <begin position="149"/>
        <end position="176"/>
    </location>
</feature>
<protein>
    <submittedName>
        <fullName evidence="2">Uncharacterized protein</fullName>
    </submittedName>
</protein>
<gene>
    <name evidence="2" type="ORF">CDL12_02980</name>
</gene>
<dbReference type="PANTHER" id="PTHR34461:SF4">
    <property type="entry name" value="OS01G0101800 PROTEIN"/>
    <property type="match status" value="1"/>
</dbReference>
<keyword evidence="3" id="KW-1185">Reference proteome</keyword>
<evidence type="ECO:0000313" key="3">
    <source>
        <dbReference type="Proteomes" id="UP000231279"/>
    </source>
</evidence>
<dbReference type="Proteomes" id="UP000231279">
    <property type="component" value="Unassembled WGS sequence"/>
</dbReference>
<feature type="region of interest" description="Disordered" evidence="1">
    <location>
        <begin position="1"/>
        <end position="23"/>
    </location>
</feature>
<dbReference type="PANTHER" id="PTHR34461">
    <property type="entry name" value="EXPRESSED PROTEIN"/>
    <property type="match status" value="1"/>
</dbReference>
<evidence type="ECO:0000256" key="1">
    <source>
        <dbReference type="SAM" id="MobiDB-lite"/>
    </source>
</evidence>
<reference evidence="3" key="1">
    <citation type="journal article" date="2018" name="Gigascience">
        <title>Genome assembly of the Pink Ipe (Handroanthus impetiginosus, Bignoniaceae), a highly valued, ecologically keystone Neotropical timber forest tree.</title>
        <authorList>
            <person name="Silva-Junior O.B."/>
            <person name="Grattapaglia D."/>
            <person name="Novaes E."/>
            <person name="Collevatti R.G."/>
        </authorList>
    </citation>
    <scope>NUCLEOTIDE SEQUENCE [LARGE SCALE GENOMIC DNA]</scope>
    <source>
        <strain evidence="3">cv. UFG-1</strain>
    </source>
</reference>
<comment type="caution">
    <text evidence="2">The sequence shown here is derived from an EMBL/GenBank/DDBJ whole genome shotgun (WGS) entry which is preliminary data.</text>
</comment>
<name>A0A2G9I3F1_9LAMI</name>
<feature type="region of interest" description="Disordered" evidence="1">
    <location>
        <begin position="105"/>
        <end position="135"/>
    </location>
</feature>
<accession>A0A2G9I3F1</accession>
<dbReference type="STRING" id="429701.A0A2G9I3F1"/>
<evidence type="ECO:0000313" key="2">
    <source>
        <dbReference type="EMBL" id="PIN24295.1"/>
    </source>
</evidence>
<organism evidence="2 3">
    <name type="scientific">Handroanthus impetiginosus</name>
    <dbReference type="NCBI Taxonomy" id="429701"/>
    <lineage>
        <taxon>Eukaryota</taxon>
        <taxon>Viridiplantae</taxon>
        <taxon>Streptophyta</taxon>
        <taxon>Embryophyta</taxon>
        <taxon>Tracheophyta</taxon>
        <taxon>Spermatophyta</taxon>
        <taxon>Magnoliopsida</taxon>
        <taxon>eudicotyledons</taxon>
        <taxon>Gunneridae</taxon>
        <taxon>Pentapetalae</taxon>
        <taxon>asterids</taxon>
        <taxon>lamiids</taxon>
        <taxon>Lamiales</taxon>
        <taxon>Bignoniaceae</taxon>
        <taxon>Crescentiina</taxon>
        <taxon>Tabebuia alliance</taxon>
        <taxon>Handroanthus</taxon>
    </lineage>
</organism>
<dbReference type="AlphaFoldDB" id="A0A2G9I3F1"/>
<feature type="compositionally biased region" description="Low complexity" evidence="1">
    <location>
        <begin position="1"/>
        <end position="10"/>
    </location>
</feature>
<feature type="region of interest" description="Disordered" evidence="1">
    <location>
        <begin position="463"/>
        <end position="506"/>
    </location>
</feature>
<sequence length="716" mass="79355">MEESSLSLNSDSRKRKRSSPLLSDSNSLIGVITRSKSRLHFDHNRSGVARSKQVSGRPISFRPEVESVEAFLEVDCKNVSRVSSIKDLRMRRVFTPDVNSVLGEEFENEQGKKKKLKDSDAGLDSNQVMNPDVSDAKLDELEKSEAALTETQDEQNDIEKGSKDQPGNGAISKSKTALNRCGRRKVFRTLSSFSYRRLLPYLMDIASDDSSVHKIEIVDARIPRKLQKLDGAKSEKVEAEDVKSFPIKVPSNQQDFSGAENELGRFAEIVKLPEVDQKGHEDDLHRVRASTEEECGQTTPPDPDIFIKTHESVEANNILADNQDFKGSLVGTEKGNDVVLRWSPNGKCRANSNNGAVLNPCSHLRLFNNPRSLSYRRLLPFLMDISKSNTCASRTTPQVDLKEEIHPVSTSTAELNSMNETRTENFYEKKRAEDGSSPGINDSLFSSMLQSFSTNVSSKIEPSAVTSETLADPCTPMSMQAERTRQPKSSPRKLEQGFNPKENLPPSYAVNNDNMTEQSTFQEAVPVGKQKMCSDMGSGLDNKEAKSLEKVKFLNQSSSDAGVSNAFVTPTSGPLKGILKKNRRGCRGLCNCLNCAAFRLHADRAFEFSQNQMHDAEEVASDLMKELANLRLLLEKSIVNDKDLAAINPVIIKQACSKALEAENVAKERLSQLNDDLNVHCRIPVLVPPEVTFAADCVQERAIPVLDRSTSTQKKA</sequence>
<proteinExistence type="predicted"/>